<name>A0A2H3B1J3_9AGAR</name>
<reference evidence="3" key="1">
    <citation type="journal article" date="2017" name="Nat. Ecol. Evol.">
        <title>Genome expansion and lineage-specific genetic innovations in the forest pathogenic fungi Armillaria.</title>
        <authorList>
            <person name="Sipos G."/>
            <person name="Prasanna A.N."/>
            <person name="Walter M.C."/>
            <person name="O'Connor E."/>
            <person name="Balint B."/>
            <person name="Krizsan K."/>
            <person name="Kiss B."/>
            <person name="Hess J."/>
            <person name="Varga T."/>
            <person name="Slot J."/>
            <person name="Riley R."/>
            <person name="Boka B."/>
            <person name="Rigling D."/>
            <person name="Barry K."/>
            <person name="Lee J."/>
            <person name="Mihaltcheva S."/>
            <person name="LaButti K."/>
            <person name="Lipzen A."/>
            <person name="Waldron R."/>
            <person name="Moloney N.M."/>
            <person name="Sperisen C."/>
            <person name="Kredics L."/>
            <person name="Vagvoelgyi C."/>
            <person name="Patrignani A."/>
            <person name="Fitzpatrick D."/>
            <person name="Nagy I."/>
            <person name="Doyle S."/>
            <person name="Anderson J.B."/>
            <person name="Grigoriev I.V."/>
            <person name="Gueldener U."/>
            <person name="Muensterkoetter M."/>
            <person name="Nagy L.G."/>
        </authorList>
    </citation>
    <scope>NUCLEOTIDE SEQUENCE [LARGE SCALE GENOMIC DNA]</scope>
    <source>
        <strain evidence="3">28-4</strain>
    </source>
</reference>
<accession>A0A2H3B1J3</accession>
<feature type="region of interest" description="Disordered" evidence="1">
    <location>
        <begin position="156"/>
        <end position="267"/>
    </location>
</feature>
<dbReference type="EMBL" id="KZ293449">
    <property type="protein sequence ID" value="PBK64789.1"/>
    <property type="molecule type" value="Genomic_DNA"/>
</dbReference>
<evidence type="ECO:0000256" key="1">
    <source>
        <dbReference type="SAM" id="MobiDB-lite"/>
    </source>
</evidence>
<dbReference type="Proteomes" id="UP000218334">
    <property type="component" value="Unassembled WGS sequence"/>
</dbReference>
<sequence length="267" mass="29121">MDRKEWLSHYPHVSRGIFPNYEWVKFPKVTLSAPTGTGQIASIPVLKQWSYIGKRPIIPSPLADTPCSDLSIQGLLEKFNIILNTSYTLSIPSWAKLSPRKPSLVARLDQGSGSGFAPKKPEPQAEAWAFGSKYPTMTLNAEGTVPNFYLGIHIQPPSNMPEHDQPDPSCIVQGSRMRCPTRPFGEADEILTTSQKHSASKNEHSDGDNLQPRRPAKRNKSTNHSGSSSGAGVDGSDEIKCIEKPSAPKPSQGPEEAKSGIMLPDPN</sequence>
<evidence type="ECO:0000313" key="3">
    <source>
        <dbReference type="Proteomes" id="UP000218334"/>
    </source>
</evidence>
<protein>
    <submittedName>
        <fullName evidence="2">Uncharacterized protein</fullName>
    </submittedName>
</protein>
<keyword evidence="3" id="KW-1185">Reference proteome</keyword>
<proteinExistence type="predicted"/>
<evidence type="ECO:0000313" key="2">
    <source>
        <dbReference type="EMBL" id="PBK64789.1"/>
    </source>
</evidence>
<gene>
    <name evidence="2" type="ORF">ARMSODRAFT_978758</name>
</gene>
<dbReference type="AlphaFoldDB" id="A0A2H3B1J3"/>
<organism evidence="2 3">
    <name type="scientific">Armillaria solidipes</name>
    <dbReference type="NCBI Taxonomy" id="1076256"/>
    <lineage>
        <taxon>Eukaryota</taxon>
        <taxon>Fungi</taxon>
        <taxon>Dikarya</taxon>
        <taxon>Basidiomycota</taxon>
        <taxon>Agaricomycotina</taxon>
        <taxon>Agaricomycetes</taxon>
        <taxon>Agaricomycetidae</taxon>
        <taxon>Agaricales</taxon>
        <taxon>Marasmiineae</taxon>
        <taxon>Physalacriaceae</taxon>
        <taxon>Armillaria</taxon>
    </lineage>
</organism>